<keyword evidence="2" id="KW-1185">Reference proteome</keyword>
<dbReference type="Proteomes" id="UP000053029">
    <property type="component" value="Unassembled WGS sequence"/>
</dbReference>
<dbReference type="InterPro" id="IPR011011">
    <property type="entry name" value="Znf_FYVE_PHD"/>
</dbReference>
<sequence length="587" mass="66381">MTDSVSSEASGRSVWPREVIIFMLAFISTQEKLFESDSTRAAGFAKLAERLTTLHPNSLSYTPKKVKAKLVEIHKWCGGKAPIEELYHYGVHQATLPDLELWQYATCDEIRHQIDIFRLEQGLFDPSSTITQPFASKSKYETRQQNPSTKDKIRCICPFDTEDGQRSVCCERCETWQHVFCYYEPPENHFCDKCANDLEDNRAEASMQSVTKEIGLLSVGPNNEEDEQSRDDLLKKVGELQHLTRQLTAENQSCQRQIRSYKLALQNERQLGTFTTFRNFDAIEIEQSLLPTPEIGKTVQKINILIRGYLSSRRLRDKELSLIALVKERATSEELSNTWSSYLGKQPSSTKKNATRHLKNTTASSHAILKTLVWAAIREWIFKSDVFSLEEFAGPLLPQMSHCVSNRDGPEALRNLYLASWLALLQMENSWFQDLLKTKADELGQRLLATVGSLAQICNADAQSQSDRIKQDLDNEEDHNRFQEIAMTALVLKSRLPFKTSLVELYLPAPGDFFAECHDTPLPPTGRPEKGKVLVAISPAIILYSLGGANDKEQTPSSVLDCMVVDGDMDREQGTVVCPASVLYEKE</sequence>
<evidence type="ECO:0000313" key="1">
    <source>
        <dbReference type="EMBL" id="KIW79766.1"/>
    </source>
</evidence>
<gene>
    <name evidence="1" type="ORF">Z517_06380</name>
</gene>
<dbReference type="HOGENOM" id="CLU_486630_0_0_1"/>
<dbReference type="RefSeq" id="XP_013283574.1">
    <property type="nucleotide sequence ID" value="XM_013428120.1"/>
</dbReference>
<dbReference type="OrthoDB" id="303107at2759"/>
<dbReference type="Gene3D" id="3.30.40.10">
    <property type="entry name" value="Zinc/RING finger domain, C3HC4 (zinc finger)"/>
    <property type="match status" value="1"/>
</dbReference>
<reference evidence="1 2" key="1">
    <citation type="submission" date="2015-01" db="EMBL/GenBank/DDBJ databases">
        <title>The Genome Sequence of Fonsecaea pedrosoi CBS 271.37.</title>
        <authorList>
            <consortium name="The Broad Institute Genomics Platform"/>
            <person name="Cuomo C."/>
            <person name="de Hoog S."/>
            <person name="Gorbushina A."/>
            <person name="Stielow B."/>
            <person name="Teixiera M."/>
            <person name="Abouelleil A."/>
            <person name="Chapman S.B."/>
            <person name="Priest M."/>
            <person name="Young S.K."/>
            <person name="Wortman J."/>
            <person name="Nusbaum C."/>
            <person name="Birren B."/>
        </authorList>
    </citation>
    <scope>NUCLEOTIDE SEQUENCE [LARGE SCALE GENOMIC DNA]</scope>
    <source>
        <strain evidence="1 2">CBS 271.37</strain>
    </source>
</reference>
<organism evidence="1 2">
    <name type="scientific">Fonsecaea pedrosoi CBS 271.37</name>
    <dbReference type="NCBI Taxonomy" id="1442368"/>
    <lineage>
        <taxon>Eukaryota</taxon>
        <taxon>Fungi</taxon>
        <taxon>Dikarya</taxon>
        <taxon>Ascomycota</taxon>
        <taxon>Pezizomycotina</taxon>
        <taxon>Eurotiomycetes</taxon>
        <taxon>Chaetothyriomycetidae</taxon>
        <taxon>Chaetothyriales</taxon>
        <taxon>Herpotrichiellaceae</taxon>
        <taxon>Fonsecaea</taxon>
    </lineage>
</organism>
<dbReference type="EMBL" id="KN846972">
    <property type="protein sequence ID" value="KIW79766.1"/>
    <property type="molecule type" value="Genomic_DNA"/>
</dbReference>
<dbReference type="AlphaFoldDB" id="A0A0D2DPS8"/>
<dbReference type="InterPro" id="IPR013083">
    <property type="entry name" value="Znf_RING/FYVE/PHD"/>
</dbReference>
<proteinExistence type="predicted"/>
<name>A0A0D2DPS8_9EURO</name>
<protein>
    <recommendedName>
        <fullName evidence="3">Zinc finger PHD-type domain-containing protein</fullName>
    </recommendedName>
</protein>
<dbReference type="VEuPathDB" id="FungiDB:Z517_06380"/>
<accession>A0A0D2DPS8</accession>
<evidence type="ECO:0008006" key="3">
    <source>
        <dbReference type="Google" id="ProtNLM"/>
    </source>
</evidence>
<dbReference type="GeneID" id="25305870"/>
<dbReference type="STRING" id="1442368.A0A0D2DPS8"/>
<evidence type="ECO:0000313" key="2">
    <source>
        <dbReference type="Proteomes" id="UP000053029"/>
    </source>
</evidence>
<dbReference type="SUPFAM" id="SSF57903">
    <property type="entry name" value="FYVE/PHD zinc finger"/>
    <property type="match status" value="1"/>
</dbReference>